<dbReference type="GO" id="GO:0006696">
    <property type="term" value="P:ergosterol biosynthetic process"/>
    <property type="evidence" value="ECO:0007669"/>
    <property type="project" value="TreeGrafter"/>
</dbReference>
<dbReference type="Pfam" id="PF01222">
    <property type="entry name" value="ERG4_ERG24"/>
    <property type="match status" value="1"/>
</dbReference>
<evidence type="ECO:0000256" key="7">
    <source>
        <dbReference type="ARBA" id="ARBA00022955"/>
    </source>
</evidence>
<dbReference type="Pfam" id="PF01885">
    <property type="entry name" value="PTS_2-RNA"/>
    <property type="match status" value="1"/>
</dbReference>
<evidence type="ECO:0000256" key="1">
    <source>
        <dbReference type="ARBA" id="ARBA00003343"/>
    </source>
</evidence>
<keyword evidence="8 18" id="KW-1133">Transmembrane helix</keyword>
<keyword evidence="7 18" id="KW-0752">Steroid biosynthesis</keyword>
<evidence type="ECO:0000256" key="4">
    <source>
        <dbReference type="ARBA" id="ARBA00022516"/>
    </source>
</evidence>
<feature type="transmembrane region" description="Helical" evidence="18">
    <location>
        <begin position="185"/>
        <end position="211"/>
    </location>
</feature>
<comment type="function">
    <text evidence="1">Catalyzes the last step of tRNA splicing, the transfer of the splice junction 2'-phosphate from ligated tRNA to NAD to produce ADP-ribose 1''-2'' cyclic phosphate.</text>
</comment>
<comment type="subcellular location">
    <subcellularLocation>
        <location evidence="2">Membrane</location>
        <topology evidence="2">Multi-pass membrane protein</topology>
    </subcellularLocation>
</comment>
<evidence type="ECO:0000256" key="11">
    <source>
        <dbReference type="ARBA" id="ARBA00023098"/>
    </source>
</evidence>
<dbReference type="EMBL" id="CP054537">
    <property type="protein sequence ID" value="QSL65410.1"/>
    <property type="molecule type" value="Genomic_DNA"/>
</dbReference>
<evidence type="ECO:0000256" key="16">
    <source>
        <dbReference type="ARBA" id="ARBA00052254"/>
    </source>
</evidence>
<protein>
    <recommendedName>
        <fullName evidence="18">Delta(14)-sterol reductase</fullName>
    </recommendedName>
    <alternativeName>
        <fullName evidence="18">C-14 sterol reductase</fullName>
    </alternativeName>
    <alternativeName>
        <fullName evidence="18">Sterol C14-reductase</fullName>
    </alternativeName>
</protein>
<feature type="transmembrane region" description="Helical" evidence="18">
    <location>
        <begin position="112"/>
        <end position="131"/>
    </location>
</feature>
<sequence>MGRELNPRIGSFDIKEFVELRPGIILWIVLNLSFAAHQYITLKGRITASMFLVCLFQIWYAIDSLWNEELVLTTMDIVTEGFGFMLCFGSITWVPFTYSLQARYLAFHPVYLNKFAVLGIVILQCLGFWIFRSANLQKSTFRKNPIAPSIQHLTYITTERGTKLITSGWWGKSRHINYFGDWLMAWAWCLPTGFENPVTYFYVVFFAILLIHRERRDNYNCHLKYGKDWERYCRQVPYRIIPYKLCKVLRHCALDYGFHMSSDGFVSVNSLLAHHSFKGLTVERLKKIVDENEKARFTLRMDPETGELLIRAAQGHSIPLHDDLLLQRVTCKEFLPKTTVHATTRKKCIEIFKSGGLCAMKRNHIHLASYPECLGNGSPSKIRASSDTLILVDVQTAFDHGIPFFWSTNNVLLTPGAPDTPGWLSIQYLKGAITRSGEPIELFPYSSIFSSSDIKT</sequence>
<dbReference type="GO" id="GO:0000215">
    <property type="term" value="F:tRNA 2'-phosphotransferase activity"/>
    <property type="evidence" value="ECO:0007669"/>
    <property type="project" value="UniProtKB-EC"/>
</dbReference>
<dbReference type="InterPro" id="IPR042080">
    <property type="entry name" value="RNA_2'-PTrans_N"/>
</dbReference>
<dbReference type="OrthoDB" id="10262235at2759"/>
<dbReference type="FunFam" id="1.20.120.1630:FF:000009">
    <property type="entry name" value="C-14 sterol reductase"/>
    <property type="match status" value="1"/>
</dbReference>
<dbReference type="Gene3D" id="3.20.170.30">
    <property type="match status" value="1"/>
</dbReference>
<dbReference type="InterPro" id="IPR002745">
    <property type="entry name" value="Ptrans_KptA/Tpt1"/>
</dbReference>
<dbReference type="InterPro" id="IPR018083">
    <property type="entry name" value="Sterol_reductase_CS"/>
</dbReference>
<gene>
    <name evidence="19" type="ORF">MERGE_002720</name>
</gene>
<keyword evidence="11 18" id="KW-0443">Lipid metabolism</keyword>
<evidence type="ECO:0000313" key="19">
    <source>
        <dbReference type="EMBL" id="QSL65410.1"/>
    </source>
</evidence>
<dbReference type="AlphaFoldDB" id="A0A899FN45"/>
<dbReference type="InterPro" id="IPR001171">
    <property type="entry name" value="ERG24_DHCR-like"/>
</dbReference>
<comment type="catalytic activity">
    <reaction evidence="16">
        <text>4,4-dimethyl-5alpha-cholesta-8,24-dien-3beta-ol + NADP(+) = 4,4-dimethyl-5alpha-cholesta-8,14,24-trien-3beta-ol + NADPH + H(+)</text>
        <dbReference type="Rhea" id="RHEA:18561"/>
        <dbReference type="ChEBI" id="CHEBI:15378"/>
        <dbReference type="ChEBI" id="CHEBI:17813"/>
        <dbReference type="ChEBI" id="CHEBI:18364"/>
        <dbReference type="ChEBI" id="CHEBI:57783"/>
        <dbReference type="ChEBI" id="CHEBI:58349"/>
        <dbReference type="EC" id="1.3.1.70"/>
    </reaction>
    <physiologicalReaction direction="right-to-left" evidence="16">
        <dbReference type="Rhea" id="RHEA:18563"/>
    </physiologicalReaction>
</comment>
<evidence type="ECO:0000256" key="5">
    <source>
        <dbReference type="ARBA" id="ARBA00022692"/>
    </source>
</evidence>
<keyword evidence="6" id="KW-0521">NADP</keyword>
<dbReference type="InterPro" id="IPR042081">
    <property type="entry name" value="RNA_2'-PTrans_C"/>
</dbReference>
<evidence type="ECO:0000256" key="12">
    <source>
        <dbReference type="ARBA" id="ARBA00023136"/>
    </source>
</evidence>
<reference evidence="19" key="1">
    <citation type="submission" date="2020-06" db="EMBL/GenBank/DDBJ databases">
        <title>Genomes of multiple members of Pneumocystis genus reveal paths to human pathogen Pneumocystis jirovecii.</title>
        <authorList>
            <person name="Cisse O.H."/>
            <person name="Ma L."/>
            <person name="Dekker J."/>
            <person name="Khil P."/>
            <person name="Jo J."/>
            <person name="Brenchley J."/>
            <person name="Blair R."/>
            <person name="Pahar B."/>
            <person name="Chabe M."/>
            <person name="Van Rompay K.A."/>
            <person name="Keesler R."/>
            <person name="Sukura A."/>
            <person name="Hirsch V."/>
            <person name="Kutty G."/>
            <person name="Liu Y."/>
            <person name="Peng L."/>
            <person name="Chen J."/>
            <person name="Song J."/>
            <person name="Weissenbacher-Lang C."/>
            <person name="Xu J."/>
            <person name="Upham N.S."/>
            <person name="Stajich J.E."/>
            <person name="Cuomo C.A."/>
            <person name="Cushion M.T."/>
            <person name="Kovacs J.A."/>
        </authorList>
    </citation>
    <scope>NUCLEOTIDE SEQUENCE</scope>
    <source>
        <strain evidence="19">2A</strain>
    </source>
</reference>
<organism evidence="19 20">
    <name type="scientific">Pneumocystis wakefieldiae</name>
    <dbReference type="NCBI Taxonomy" id="38082"/>
    <lineage>
        <taxon>Eukaryota</taxon>
        <taxon>Fungi</taxon>
        <taxon>Dikarya</taxon>
        <taxon>Ascomycota</taxon>
        <taxon>Taphrinomycotina</taxon>
        <taxon>Pneumocystomycetes</taxon>
        <taxon>Pneumocystaceae</taxon>
        <taxon>Pneumocystis</taxon>
    </lineage>
</organism>
<keyword evidence="4 18" id="KW-0444">Lipid biosynthesis</keyword>
<dbReference type="PANTHER" id="PTHR21257:SF52">
    <property type="entry name" value="DELTA(14)-STEROL REDUCTASE TM7SF2"/>
    <property type="match status" value="1"/>
</dbReference>
<dbReference type="SUPFAM" id="SSF56399">
    <property type="entry name" value="ADP-ribosylation"/>
    <property type="match status" value="1"/>
</dbReference>
<dbReference type="GO" id="GO:0005789">
    <property type="term" value="C:endoplasmic reticulum membrane"/>
    <property type="evidence" value="ECO:0007669"/>
    <property type="project" value="TreeGrafter"/>
</dbReference>
<evidence type="ECO:0000256" key="17">
    <source>
        <dbReference type="ARBA" id="ARBA00060638"/>
    </source>
</evidence>
<evidence type="ECO:0000256" key="18">
    <source>
        <dbReference type="RuleBase" id="RU369120"/>
    </source>
</evidence>
<keyword evidence="5 18" id="KW-0812">Transmembrane</keyword>
<dbReference type="Proteomes" id="UP000663699">
    <property type="component" value="Chromosome 6"/>
</dbReference>
<evidence type="ECO:0000313" key="20">
    <source>
        <dbReference type="Proteomes" id="UP000663699"/>
    </source>
</evidence>
<dbReference type="PANTHER" id="PTHR21257">
    <property type="entry name" value="DELTA(14)-STEROL REDUCTASE"/>
    <property type="match status" value="1"/>
</dbReference>
<dbReference type="GO" id="GO:0050613">
    <property type="term" value="F:Delta14-sterol reductase activity"/>
    <property type="evidence" value="ECO:0007669"/>
    <property type="project" value="UniProtKB-EC"/>
</dbReference>
<evidence type="ECO:0000256" key="15">
    <source>
        <dbReference type="ARBA" id="ARBA00047949"/>
    </source>
</evidence>
<dbReference type="PROSITE" id="PS01018">
    <property type="entry name" value="STEROL_REDUCT_2"/>
    <property type="match status" value="1"/>
</dbReference>
<comment type="caution">
    <text evidence="18">Lacks conserved residue(s) required for the propagation of feature annotation.</text>
</comment>
<evidence type="ECO:0000256" key="14">
    <source>
        <dbReference type="ARBA" id="ARBA00023221"/>
    </source>
</evidence>
<name>A0A899FN45_9ASCO</name>
<comment type="catalytic activity">
    <reaction evidence="15">
        <text>2'-phospho-[ligated tRNA] + NAD(+) = mature tRNA + ADP-alpha-D-ribose 1'',2''-cyclic phosphate + nicotinamide</text>
        <dbReference type="Rhea" id="RHEA:23324"/>
        <dbReference type="Rhea" id="RHEA-COMP:11106"/>
        <dbReference type="Rhea" id="RHEA-COMP:11107"/>
        <dbReference type="ChEBI" id="CHEBI:17154"/>
        <dbReference type="ChEBI" id="CHEBI:57540"/>
        <dbReference type="ChEBI" id="CHEBI:76596"/>
        <dbReference type="ChEBI" id="CHEBI:82883"/>
        <dbReference type="ChEBI" id="CHEBI:85027"/>
        <dbReference type="EC" id="2.7.1.160"/>
    </reaction>
</comment>
<feature type="transmembrane region" description="Helical" evidence="18">
    <location>
        <begin position="20"/>
        <end position="39"/>
    </location>
</feature>
<evidence type="ECO:0000256" key="2">
    <source>
        <dbReference type="ARBA" id="ARBA00004141"/>
    </source>
</evidence>
<evidence type="ECO:0000256" key="3">
    <source>
        <dbReference type="ARBA" id="ARBA00005402"/>
    </source>
</evidence>
<keyword evidence="13 18" id="KW-1207">Sterol metabolism</keyword>
<feature type="transmembrane region" description="Helical" evidence="18">
    <location>
        <begin position="46"/>
        <end position="62"/>
    </location>
</feature>
<proteinExistence type="inferred from homology"/>
<evidence type="ECO:0000256" key="9">
    <source>
        <dbReference type="ARBA" id="ARBA00023002"/>
    </source>
</evidence>
<comment type="pathway">
    <text evidence="17">Steroid biosynthesis; zymosterol biosynthesis; zymosterol from lanosterol: step 2/6.</text>
</comment>
<keyword evidence="20" id="KW-1185">Reference proteome</keyword>
<evidence type="ECO:0000256" key="13">
    <source>
        <dbReference type="ARBA" id="ARBA00023166"/>
    </source>
</evidence>
<keyword evidence="9 18" id="KW-0560">Oxidoreductase</keyword>
<evidence type="ECO:0000256" key="8">
    <source>
        <dbReference type="ARBA" id="ARBA00022989"/>
    </source>
</evidence>
<keyword evidence="14 18" id="KW-0753">Steroid metabolism</keyword>
<dbReference type="Gene3D" id="1.20.120.1630">
    <property type="match status" value="1"/>
</dbReference>
<feature type="transmembrane region" description="Helical" evidence="18">
    <location>
        <begin position="82"/>
        <end position="100"/>
    </location>
</feature>
<evidence type="ECO:0000256" key="6">
    <source>
        <dbReference type="ARBA" id="ARBA00022857"/>
    </source>
</evidence>
<accession>A0A899FN45</accession>
<keyword evidence="12 18" id="KW-0472">Membrane</keyword>
<comment type="similarity">
    <text evidence="3 18">Belongs to the ERG4/ERG24 family.</text>
</comment>
<evidence type="ECO:0000256" key="10">
    <source>
        <dbReference type="ARBA" id="ARBA00023011"/>
    </source>
</evidence>
<dbReference type="Gene3D" id="1.10.10.970">
    <property type="entry name" value="RNA 2'-phosphotransferase, Tpt1/KptA family, N-terminal domain"/>
    <property type="match status" value="1"/>
</dbReference>
<keyword evidence="10 18" id="KW-0756">Sterol biosynthesis</keyword>